<gene>
    <name evidence="2" type="ORF">HKD39_09430</name>
</gene>
<feature type="transmembrane region" description="Helical" evidence="1">
    <location>
        <begin position="93"/>
        <end position="113"/>
    </location>
</feature>
<keyword evidence="1" id="KW-1133">Transmembrane helix</keyword>
<protein>
    <submittedName>
        <fullName evidence="2">Uncharacterized protein</fullName>
    </submittedName>
</protein>
<evidence type="ECO:0000256" key="1">
    <source>
        <dbReference type="SAM" id="Phobius"/>
    </source>
</evidence>
<proteinExistence type="predicted"/>
<keyword evidence="1" id="KW-0812">Transmembrane</keyword>
<evidence type="ECO:0000313" key="3">
    <source>
        <dbReference type="Proteomes" id="UP000562984"/>
    </source>
</evidence>
<keyword evidence="3" id="KW-1185">Reference proteome</keyword>
<accession>A0A849A9Z4</accession>
<dbReference type="AlphaFoldDB" id="A0A849A9Z4"/>
<name>A0A849A9Z4_9ACTN</name>
<organism evidence="2 3">
    <name type="scientific">Nakamurella aerolata</name>
    <dbReference type="NCBI Taxonomy" id="1656892"/>
    <lineage>
        <taxon>Bacteria</taxon>
        <taxon>Bacillati</taxon>
        <taxon>Actinomycetota</taxon>
        <taxon>Actinomycetes</taxon>
        <taxon>Nakamurellales</taxon>
        <taxon>Nakamurellaceae</taxon>
        <taxon>Nakamurella</taxon>
    </lineage>
</organism>
<dbReference type="RefSeq" id="WP_171199609.1">
    <property type="nucleotide sequence ID" value="NZ_JABEND010000004.1"/>
</dbReference>
<feature type="transmembrane region" description="Helical" evidence="1">
    <location>
        <begin position="6"/>
        <end position="26"/>
    </location>
</feature>
<dbReference type="EMBL" id="JABEND010000004">
    <property type="protein sequence ID" value="NNG35928.1"/>
    <property type="molecule type" value="Genomic_DNA"/>
</dbReference>
<feature type="transmembrane region" description="Helical" evidence="1">
    <location>
        <begin position="68"/>
        <end position="86"/>
    </location>
</feature>
<comment type="caution">
    <text evidence="2">The sequence shown here is derived from an EMBL/GenBank/DDBJ whole genome shotgun (WGS) entry which is preliminary data.</text>
</comment>
<feature type="transmembrane region" description="Helical" evidence="1">
    <location>
        <begin position="35"/>
        <end position="56"/>
    </location>
</feature>
<reference evidence="2 3" key="1">
    <citation type="submission" date="2020-05" db="EMBL/GenBank/DDBJ databases">
        <title>Nakamurella sp. DB0629 isolated from air conditioner.</title>
        <authorList>
            <person name="Kim D.H."/>
            <person name="Kim D.-U."/>
        </authorList>
    </citation>
    <scope>NUCLEOTIDE SEQUENCE [LARGE SCALE GENOMIC DNA]</scope>
    <source>
        <strain evidence="2 3">DB0629</strain>
    </source>
</reference>
<dbReference type="Proteomes" id="UP000562984">
    <property type="component" value="Unassembled WGS sequence"/>
</dbReference>
<evidence type="ECO:0000313" key="2">
    <source>
        <dbReference type="EMBL" id="NNG35928.1"/>
    </source>
</evidence>
<keyword evidence="1" id="KW-0472">Membrane</keyword>
<sequence>MFDPVLFTLMAAGLLLAAWSGLWAYLRRPVNTVQWWWGAVLTGLLTVQSVVAWVRLIGPASVPETVTFIAYSAGVLIPLPVGLWMARLERTRWGSVALASTAVVVAVMLLRLWQLWRAGSA</sequence>